<evidence type="ECO:0000313" key="2">
    <source>
        <dbReference type="Proteomes" id="UP001443914"/>
    </source>
</evidence>
<organism evidence="1 2">
    <name type="scientific">Saponaria officinalis</name>
    <name type="common">Common soapwort</name>
    <name type="synonym">Lychnis saponaria</name>
    <dbReference type="NCBI Taxonomy" id="3572"/>
    <lineage>
        <taxon>Eukaryota</taxon>
        <taxon>Viridiplantae</taxon>
        <taxon>Streptophyta</taxon>
        <taxon>Embryophyta</taxon>
        <taxon>Tracheophyta</taxon>
        <taxon>Spermatophyta</taxon>
        <taxon>Magnoliopsida</taxon>
        <taxon>eudicotyledons</taxon>
        <taxon>Gunneridae</taxon>
        <taxon>Pentapetalae</taxon>
        <taxon>Caryophyllales</taxon>
        <taxon>Caryophyllaceae</taxon>
        <taxon>Caryophylleae</taxon>
        <taxon>Saponaria</taxon>
    </lineage>
</organism>
<protein>
    <submittedName>
        <fullName evidence="1">Uncharacterized protein</fullName>
    </submittedName>
</protein>
<accession>A0AAW1GZQ5</accession>
<dbReference type="Proteomes" id="UP001443914">
    <property type="component" value="Unassembled WGS sequence"/>
</dbReference>
<name>A0AAW1GZQ5_SAPOF</name>
<proteinExistence type="predicted"/>
<sequence length="160" mass="18149">MDSSIAVSCIHNHGYRATTSDIIQPTILRQDYHRLPDNRLEETTTVYSPINPDCEECEEALLRHLTMDLSLSYFSAENVVHSLRVMVHHTRQQLIDTKTTTHYGGPLVEEVCYRLNCFFESTSDCDCEDDGIWVNSGLGSSFERLVKVTSDGGWALYNQA</sequence>
<reference evidence="1" key="1">
    <citation type="submission" date="2024-03" db="EMBL/GenBank/DDBJ databases">
        <title>WGS assembly of Saponaria officinalis var. Norfolk2.</title>
        <authorList>
            <person name="Jenkins J."/>
            <person name="Shu S."/>
            <person name="Grimwood J."/>
            <person name="Barry K."/>
            <person name="Goodstein D."/>
            <person name="Schmutz J."/>
            <person name="Leebens-Mack J."/>
            <person name="Osbourn A."/>
        </authorList>
    </citation>
    <scope>NUCLEOTIDE SEQUENCE [LARGE SCALE GENOMIC DNA]</scope>
    <source>
        <strain evidence="1">JIC</strain>
    </source>
</reference>
<comment type="caution">
    <text evidence="1">The sequence shown here is derived from an EMBL/GenBank/DDBJ whole genome shotgun (WGS) entry which is preliminary data.</text>
</comment>
<keyword evidence="2" id="KW-1185">Reference proteome</keyword>
<gene>
    <name evidence="1" type="ORF">RND81_13G121900</name>
</gene>
<evidence type="ECO:0000313" key="1">
    <source>
        <dbReference type="EMBL" id="KAK9669292.1"/>
    </source>
</evidence>
<dbReference type="AlphaFoldDB" id="A0AAW1GZQ5"/>
<dbReference type="EMBL" id="JBDFQZ010000013">
    <property type="protein sequence ID" value="KAK9669292.1"/>
    <property type="molecule type" value="Genomic_DNA"/>
</dbReference>